<sequence length="163" mass="17743">MAEIKKSTESTKAAMAPKNDPIKPDPEDQEPPASPTSPKSHADTEPEASKTLPISPVNPSKENEQTDTTPPSIATIDRMRAREDTPVQIDPKTIGKIRSPNFAQFKTGLGSTSAKKVRKDLEMSGTPNRTPTKNRYAPAVEKADFELDICAKIGAIKWDSDDD</sequence>
<evidence type="ECO:0000313" key="2">
    <source>
        <dbReference type="EMBL" id="RVD90194.1"/>
    </source>
</evidence>
<dbReference type="OrthoDB" id="5417851at2759"/>
<dbReference type="RefSeq" id="XP_067495738.1">
    <property type="nucleotide sequence ID" value="XM_067629749.1"/>
</dbReference>
<proteinExistence type="predicted"/>
<feature type="compositionally biased region" description="Polar residues" evidence="1">
    <location>
        <begin position="105"/>
        <end position="114"/>
    </location>
</feature>
<dbReference type="Proteomes" id="UP000283090">
    <property type="component" value="Unassembled WGS sequence"/>
</dbReference>
<dbReference type="EMBL" id="SAEB01000001">
    <property type="protein sequence ID" value="RVD90194.1"/>
    <property type="molecule type" value="Genomic_DNA"/>
</dbReference>
<feature type="region of interest" description="Disordered" evidence="1">
    <location>
        <begin position="105"/>
        <end position="135"/>
    </location>
</feature>
<dbReference type="AlphaFoldDB" id="A0A437AGD8"/>
<protein>
    <submittedName>
        <fullName evidence="2">Uncharacterized protein</fullName>
    </submittedName>
</protein>
<reference evidence="2 3" key="1">
    <citation type="submission" date="2019-01" db="EMBL/GenBank/DDBJ databases">
        <title>Intercellular communication is required for trap formation in the nematode-trapping fungus Duddingtonia flagrans.</title>
        <authorList>
            <person name="Youssar L."/>
            <person name="Wernet V."/>
            <person name="Hensel N."/>
            <person name="Hildebrandt H.-G."/>
            <person name="Fischer R."/>
        </authorList>
    </citation>
    <scope>NUCLEOTIDE SEQUENCE [LARGE SCALE GENOMIC DNA]</scope>
    <source>
        <strain evidence="2 3">CBS H-5679</strain>
    </source>
</reference>
<name>A0A437AGD8_ARTFL</name>
<keyword evidence="3" id="KW-1185">Reference proteome</keyword>
<evidence type="ECO:0000313" key="3">
    <source>
        <dbReference type="Proteomes" id="UP000283090"/>
    </source>
</evidence>
<evidence type="ECO:0000256" key="1">
    <source>
        <dbReference type="SAM" id="MobiDB-lite"/>
    </source>
</evidence>
<dbReference type="GeneID" id="93583481"/>
<accession>A0A437AGD8</accession>
<dbReference type="VEuPathDB" id="FungiDB:DFL_001170"/>
<comment type="caution">
    <text evidence="2">The sequence shown here is derived from an EMBL/GenBank/DDBJ whole genome shotgun (WGS) entry which is preliminary data.</text>
</comment>
<organism evidence="2 3">
    <name type="scientific">Arthrobotrys flagrans</name>
    <name type="common">Nematode-trapping fungus</name>
    <name type="synonym">Trichothecium flagrans</name>
    <dbReference type="NCBI Taxonomy" id="97331"/>
    <lineage>
        <taxon>Eukaryota</taxon>
        <taxon>Fungi</taxon>
        <taxon>Dikarya</taxon>
        <taxon>Ascomycota</taxon>
        <taxon>Pezizomycotina</taxon>
        <taxon>Orbiliomycetes</taxon>
        <taxon>Orbiliales</taxon>
        <taxon>Orbiliaceae</taxon>
        <taxon>Arthrobotrys</taxon>
    </lineage>
</organism>
<gene>
    <name evidence="2" type="ORF">DFL_001170</name>
</gene>
<feature type="region of interest" description="Disordered" evidence="1">
    <location>
        <begin position="1"/>
        <end position="86"/>
    </location>
</feature>